<dbReference type="EMBL" id="CACRXK020004826">
    <property type="protein sequence ID" value="CAB4004180.1"/>
    <property type="molecule type" value="Genomic_DNA"/>
</dbReference>
<feature type="transmembrane region" description="Helical" evidence="8">
    <location>
        <begin position="635"/>
        <end position="658"/>
    </location>
</feature>
<feature type="compositionally biased region" description="Low complexity" evidence="7">
    <location>
        <begin position="820"/>
        <end position="830"/>
    </location>
</feature>
<dbReference type="Proteomes" id="UP001152795">
    <property type="component" value="Unassembled WGS sequence"/>
</dbReference>
<feature type="transmembrane region" description="Helical" evidence="8">
    <location>
        <begin position="609"/>
        <end position="629"/>
    </location>
</feature>
<keyword evidence="2" id="KW-0597">Phosphoprotein</keyword>
<feature type="signal peptide" evidence="9">
    <location>
        <begin position="1"/>
        <end position="24"/>
    </location>
</feature>
<organism evidence="11 12">
    <name type="scientific">Paramuricea clavata</name>
    <name type="common">Red gorgonian</name>
    <name type="synonym">Violescent sea-whip</name>
    <dbReference type="NCBI Taxonomy" id="317549"/>
    <lineage>
        <taxon>Eukaryota</taxon>
        <taxon>Metazoa</taxon>
        <taxon>Cnidaria</taxon>
        <taxon>Anthozoa</taxon>
        <taxon>Octocorallia</taxon>
        <taxon>Malacalcyonacea</taxon>
        <taxon>Plexauridae</taxon>
        <taxon>Paramuricea</taxon>
    </lineage>
</organism>
<dbReference type="InterPro" id="IPR059081">
    <property type="entry name" value="PRRT3-4"/>
</dbReference>
<feature type="compositionally biased region" description="Low complexity" evidence="7">
    <location>
        <begin position="405"/>
        <end position="447"/>
    </location>
</feature>
<evidence type="ECO:0000313" key="11">
    <source>
        <dbReference type="EMBL" id="CAB4004180.1"/>
    </source>
</evidence>
<feature type="compositionally biased region" description="Polar residues" evidence="7">
    <location>
        <begin position="1082"/>
        <end position="1097"/>
    </location>
</feature>
<proteinExistence type="predicted"/>
<keyword evidence="6 8" id="KW-0472">Membrane</keyword>
<dbReference type="InterPro" id="IPR052836">
    <property type="entry name" value="PRRT_domain-containing"/>
</dbReference>
<evidence type="ECO:0000259" key="10">
    <source>
        <dbReference type="Pfam" id="PF25987"/>
    </source>
</evidence>
<evidence type="ECO:0000256" key="7">
    <source>
        <dbReference type="SAM" id="MobiDB-lite"/>
    </source>
</evidence>
<keyword evidence="4 9" id="KW-0732">Signal</keyword>
<feature type="compositionally biased region" description="Polar residues" evidence="7">
    <location>
        <begin position="943"/>
        <end position="958"/>
    </location>
</feature>
<comment type="subcellular location">
    <subcellularLocation>
        <location evidence="1">Membrane</location>
        <topology evidence="1">Multi-pass membrane protein</topology>
    </subcellularLocation>
</comment>
<comment type="caution">
    <text evidence="11">The sequence shown here is derived from an EMBL/GenBank/DDBJ whole genome shotgun (WGS) entry which is preliminary data.</text>
</comment>
<keyword evidence="12" id="KW-1185">Reference proteome</keyword>
<evidence type="ECO:0000256" key="9">
    <source>
        <dbReference type="SAM" id="SignalP"/>
    </source>
</evidence>
<evidence type="ECO:0000256" key="3">
    <source>
        <dbReference type="ARBA" id="ARBA00022692"/>
    </source>
</evidence>
<evidence type="ECO:0000256" key="8">
    <source>
        <dbReference type="SAM" id="Phobius"/>
    </source>
</evidence>
<feature type="region of interest" description="Disordered" evidence="7">
    <location>
        <begin position="979"/>
        <end position="1001"/>
    </location>
</feature>
<evidence type="ECO:0000256" key="4">
    <source>
        <dbReference type="ARBA" id="ARBA00022729"/>
    </source>
</evidence>
<feature type="compositionally biased region" description="Polar residues" evidence="7">
    <location>
        <begin position="1213"/>
        <end position="1226"/>
    </location>
</feature>
<feature type="transmembrane region" description="Helical" evidence="8">
    <location>
        <begin position="501"/>
        <end position="519"/>
    </location>
</feature>
<feature type="region of interest" description="Disordered" evidence="7">
    <location>
        <begin position="800"/>
        <end position="834"/>
    </location>
</feature>
<name>A0A7D9EAZ7_PARCT</name>
<feature type="transmembrane region" description="Helical" evidence="8">
    <location>
        <begin position="531"/>
        <end position="549"/>
    </location>
</feature>
<dbReference type="PANTHER" id="PTHR35578:SF6">
    <property type="entry name" value="PROLINE-RICH TRANSMEMBRANE PROTEIN 4"/>
    <property type="match status" value="1"/>
</dbReference>
<feature type="compositionally biased region" description="Low complexity" evidence="7">
    <location>
        <begin position="52"/>
        <end position="168"/>
    </location>
</feature>
<keyword evidence="5 8" id="KW-1133">Transmembrane helix</keyword>
<feature type="compositionally biased region" description="Low complexity" evidence="7">
    <location>
        <begin position="328"/>
        <end position="387"/>
    </location>
</feature>
<dbReference type="PANTHER" id="PTHR35578">
    <property type="entry name" value="PROLINE-RICH TRANSMEMBRANE PROTEIN 4-RELATED"/>
    <property type="match status" value="1"/>
</dbReference>
<accession>A0A7D9EAZ7</accession>
<feature type="domain" description="Proline-rich transmembrane protein 3/4" evidence="10">
    <location>
        <begin position="471"/>
        <end position="744"/>
    </location>
</feature>
<sequence length="1236" mass="134462">MNNTSTFLPLALVLTLGFVVYSESNPYKSIQINEKAKIYLRIRRTVNESESESTYEPSSESESTSEPSPESDSTSEPSPESESTTEPSPESDSPSEPSPESDSTSEPIPESESTSEPSPETESTSEPSPETESTSEPSSESESTSEPNPESDSTSEPSSESESTSEPSPESDRPSEPSPESDSTSEPNPESESTSEPNPESESTSEPNPESESTSEPSPESESTSELIPESESTSEPSPETESTSEPSPETESTSEPSSESESTSEPNPESDSTSEPSPESESTSEPSPESDSTSEPSPESDSTSEPNPESESTSEPSPESDRPSEPSPESDSTSEPNPESESTSEPIPESESTSESIPESESTSEPSPESESTSEPSPESDSTSEPSPERDSTSEPSPERDGTSEPSPESESTSEPSPESESTSEPSPESDSTSEPNPESESTSEPSPERESTSEPTPESDGKSPAQSEPEPQSETWPEPGPEWEKAYKLWQSAWPAHTYLFAIIFLLMAIYSGYYIVVNVKDGLGKKYLSISLNVMMCVLSITRSFVLFLDPYHQGTLIENKLVLQLMWSIGTPCLLASDSLCILALAESASVNLIHQRFQRLSNILIVIFLHFVLVIATDIVVSAHSSAKVMILYCQVFSIIWGTLLGIWYSTLAHKINHVLFKGAGRRKSRGDRIYLLLIYLSSVANLFTCVLILYSAVGVFGIYSEVEFVDAWPWYSLQTGMRVSEVIAAVLVFTVSAKRNRIKNKVHNVIVCGESQVVKETSDASSTAPTVINLYPAARNRRMSMFSAVHQSKISAHDNPGVDQKLDSPSGLQPSNKNKNNPSPRGRRMSLFSELHESKLSASRVGAIPQRNQLRNKFSALDQSLDGGNSNVQSTNDNENTSGRGRRMSMFSQLQQIKLSANANNSIPSSLRSNGTSPSAPNQSNKPPVLGRKRTPPSLSNQPEVGNQSMPSNRGRRMSMFSQLQELKMSANGNMSLPSAHGSNSSIPNEKDANTKTSSIFSGLQQFVASHKRKANKSDKCGENTKHSNFFSKFFHTKVAPINSASPNEGTRLNKITALCRSVETASPEVHVNDTPCVNKNETSVHVTDTPNSHENKTIGHAIDMPDSHDHVTDTPNAHGNMTDVHFNDMPNARGSRNNIEWRRSTGSRASLFAGLRKANTKMDEMKIIEDDEGEVEEQCIIFNRRKSSRTCAIDIDDDMCNDNAIPMQNMSSDPTSISKQSDHLTQVDV</sequence>
<feature type="compositionally biased region" description="Low complexity" evidence="7">
    <location>
        <begin position="178"/>
        <end position="318"/>
    </location>
</feature>
<feature type="transmembrane region" description="Helical" evidence="8">
    <location>
        <begin position="679"/>
        <end position="709"/>
    </location>
</feature>
<keyword evidence="3 8" id="KW-0812">Transmembrane</keyword>
<feature type="compositionally biased region" description="Polar residues" evidence="7">
    <location>
        <begin position="872"/>
        <end position="889"/>
    </location>
</feature>
<feature type="region of interest" description="Disordered" evidence="7">
    <location>
        <begin position="1213"/>
        <end position="1236"/>
    </location>
</feature>
<feature type="region of interest" description="Disordered" evidence="7">
    <location>
        <begin position="868"/>
        <end position="891"/>
    </location>
</feature>
<feature type="chain" id="PRO_5043602144" description="Proline-rich transmembrane protein 3/4 domain-containing protein" evidence="9">
    <location>
        <begin position="25"/>
        <end position="1236"/>
    </location>
</feature>
<evidence type="ECO:0000256" key="6">
    <source>
        <dbReference type="ARBA" id="ARBA00023136"/>
    </source>
</evidence>
<feature type="compositionally biased region" description="Basic and acidic residues" evidence="7">
    <location>
        <begin position="388"/>
        <end position="404"/>
    </location>
</feature>
<dbReference type="AlphaFoldDB" id="A0A7D9EAZ7"/>
<feature type="region of interest" description="Disordered" evidence="7">
    <location>
        <begin position="45"/>
        <end position="483"/>
    </location>
</feature>
<evidence type="ECO:0000256" key="1">
    <source>
        <dbReference type="ARBA" id="ARBA00004141"/>
    </source>
</evidence>
<reference evidence="11" key="1">
    <citation type="submission" date="2020-04" db="EMBL/GenBank/DDBJ databases">
        <authorList>
            <person name="Alioto T."/>
            <person name="Alioto T."/>
            <person name="Gomez Garrido J."/>
        </authorList>
    </citation>
    <scope>NUCLEOTIDE SEQUENCE</scope>
    <source>
        <strain evidence="11">A484AB</strain>
    </source>
</reference>
<feature type="region of interest" description="Disordered" evidence="7">
    <location>
        <begin position="1080"/>
        <end position="1099"/>
    </location>
</feature>
<evidence type="ECO:0000313" key="12">
    <source>
        <dbReference type="Proteomes" id="UP001152795"/>
    </source>
</evidence>
<feature type="region of interest" description="Disordered" evidence="7">
    <location>
        <begin position="911"/>
        <end position="961"/>
    </location>
</feature>
<evidence type="ECO:0000256" key="5">
    <source>
        <dbReference type="ARBA" id="ARBA00022989"/>
    </source>
</evidence>
<feature type="compositionally biased region" description="Polar residues" evidence="7">
    <location>
        <begin position="979"/>
        <end position="994"/>
    </location>
</feature>
<feature type="transmembrane region" description="Helical" evidence="8">
    <location>
        <begin position="569"/>
        <end position="589"/>
    </location>
</feature>
<feature type="compositionally biased region" description="Polar residues" evidence="7">
    <location>
        <begin position="911"/>
        <end position="932"/>
    </location>
</feature>
<gene>
    <name evidence="11" type="ORF">PACLA_8A025371</name>
</gene>
<evidence type="ECO:0000256" key="2">
    <source>
        <dbReference type="ARBA" id="ARBA00022553"/>
    </source>
</evidence>
<dbReference type="OrthoDB" id="10066605at2759"/>
<protein>
    <recommendedName>
        <fullName evidence="10">Proline-rich transmembrane protein 3/4 domain-containing protein</fullName>
    </recommendedName>
</protein>
<dbReference type="Pfam" id="PF25987">
    <property type="entry name" value="PRRT3"/>
    <property type="match status" value="1"/>
</dbReference>
<feature type="compositionally biased region" description="Polar residues" evidence="7">
    <location>
        <begin position="466"/>
        <end position="477"/>
    </location>
</feature>